<dbReference type="EMBL" id="WJXA01000001">
    <property type="protein sequence ID" value="KAF7153570.1"/>
    <property type="molecule type" value="Genomic_DNA"/>
</dbReference>
<evidence type="ECO:0000256" key="1">
    <source>
        <dbReference type="SAM" id="MobiDB-lite"/>
    </source>
</evidence>
<name>A0A834LZ24_RHOSS</name>
<feature type="domain" description="Retroviral polymerase SH3-like" evidence="2">
    <location>
        <begin position="4"/>
        <end position="51"/>
    </location>
</feature>
<dbReference type="PANTHER" id="PTHR11439:SF486">
    <property type="entry name" value="RLK (RECEPTOR-LIKE KINASE) PROTEIN, PUTATIVE-RELATED"/>
    <property type="match status" value="1"/>
</dbReference>
<dbReference type="InterPro" id="IPR057670">
    <property type="entry name" value="SH3_retrovirus"/>
</dbReference>
<proteinExistence type="predicted"/>
<sequence>MRDREQLGKFDSRSDEGIFLGYCTDSRAFRVYNNRTRSVMESINVVVDESPLNEADFISNDVYETLSDQDIGNAVEENSSDADTNISKEESKDDEQDYESHDEPLNPTARVKLNHPTSQVIGNVADLMKTRKQLRDEVRQFEHGIFVSQTKYASNLVKKFGLESAKHSRTPMSTTTKLSKDLDGISIDQTLYRSMIGSLLYLTASRPDIAFSVGVCARYQANPKESHLTAVKRVIKYISGTMGYDTYATLDELEIGIPYAIAVA</sequence>
<dbReference type="AlphaFoldDB" id="A0A834LZ24"/>
<organism evidence="3 4">
    <name type="scientific">Rhododendron simsii</name>
    <name type="common">Sims's rhododendron</name>
    <dbReference type="NCBI Taxonomy" id="118357"/>
    <lineage>
        <taxon>Eukaryota</taxon>
        <taxon>Viridiplantae</taxon>
        <taxon>Streptophyta</taxon>
        <taxon>Embryophyta</taxon>
        <taxon>Tracheophyta</taxon>
        <taxon>Spermatophyta</taxon>
        <taxon>Magnoliopsida</taxon>
        <taxon>eudicotyledons</taxon>
        <taxon>Gunneridae</taxon>
        <taxon>Pentapetalae</taxon>
        <taxon>asterids</taxon>
        <taxon>Ericales</taxon>
        <taxon>Ericaceae</taxon>
        <taxon>Ericoideae</taxon>
        <taxon>Rhodoreae</taxon>
        <taxon>Rhododendron</taxon>
    </lineage>
</organism>
<dbReference type="PANTHER" id="PTHR11439">
    <property type="entry name" value="GAG-POL-RELATED RETROTRANSPOSON"/>
    <property type="match status" value="1"/>
</dbReference>
<dbReference type="Proteomes" id="UP000626092">
    <property type="component" value="Unassembled WGS sequence"/>
</dbReference>
<evidence type="ECO:0000313" key="4">
    <source>
        <dbReference type="Proteomes" id="UP000626092"/>
    </source>
</evidence>
<dbReference type="Pfam" id="PF25597">
    <property type="entry name" value="SH3_retrovirus"/>
    <property type="match status" value="1"/>
</dbReference>
<dbReference type="OrthoDB" id="1932046at2759"/>
<protein>
    <recommendedName>
        <fullName evidence="2">Retroviral polymerase SH3-like domain-containing protein</fullName>
    </recommendedName>
</protein>
<evidence type="ECO:0000313" key="3">
    <source>
        <dbReference type="EMBL" id="KAF7153570.1"/>
    </source>
</evidence>
<accession>A0A834LZ24</accession>
<feature type="region of interest" description="Disordered" evidence="1">
    <location>
        <begin position="75"/>
        <end position="115"/>
    </location>
</feature>
<reference evidence="3" key="1">
    <citation type="submission" date="2019-11" db="EMBL/GenBank/DDBJ databases">
        <authorList>
            <person name="Liu Y."/>
            <person name="Hou J."/>
            <person name="Li T.-Q."/>
            <person name="Guan C.-H."/>
            <person name="Wu X."/>
            <person name="Wu H.-Z."/>
            <person name="Ling F."/>
            <person name="Zhang R."/>
            <person name="Shi X.-G."/>
            <person name="Ren J.-P."/>
            <person name="Chen E.-F."/>
            <person name="Sun J.-M."/>
        </authorList>
    </citation>
    <scope>NUCLEOTIDE SEQUENCE</scope>
    <source>
        <strain evidence="3">Adult_tree_wgs_1</strain>
        <tissue evidence="3">Leaves</tissue>
    </source>
</reference>
<evidence type="ECO:0000259" key="2">
    <source>
        <dbReference type="Pfam" id="PF25597"/>
    </source>
</evidence>
<gene>
    <name evidence="3" type="ORF">RHSIM_Rhsim01G0047600</name>
</gene>
<keyword evidence="4" id="KW-1185">Reference proteome</keyword>
<comment type="caution">
    <text evidence="3">The sequence shown here is derived from an EMBL/GenBank/DDBJ whole genome shotgun (WGS) entry which is preliminary data.</text>
</comment>